<dbReference type="Proteomes" id="UP001626550">
    <property type="component" value="Unassembled WGS sequence"/>
</dbReference>
<dbReference type="Pfam" id="PF25468">
    <property type="entry name" value="HEAT_HEATR5A"/>
    <property type="match status" value="1"/>
</dbReference>
<evidence type="ECO:0000313" key="1">
    <source>
        <dbReference type="EMBL" id="KAL3321047.1"/>
    </source>
</evidence>
<sequence length="700" mass="77112">MDVISKAWCLSLQDCVFLTSQASSLQSASQGQNLIMAGTFFSAPSGAKFDRQRDYFAVYWPKIVRAASANLVNDFCKKIRSLEDIPVAKTPMGNVQESYQIMFVSCLDALCGDLSFLLRSASNCGSIGKAGLGTASVQIASKIRHREDLIDIFHALLNLLRGSISDQTSDFDPVAILSTDLLVFKHSSRLSFELLAILKRVALAQDSAQIHLLIVQICICLCTKWKQENLAYCDRNRVINGETETQLNGTRNGPQQEHDRLRCALAIAILEINVSILTKYYPAILHTLAPSVSSLEQAPGTQTRLRYPNPVLSPIYTLMTNCVHLLKTSKESPIHSDVVNHHRVLLRLVIQTAFAELVKPGKEIEVKRENHVWSGRLTTECRLSCLSADSQMAFMNSLDLDDEVDANQTWLLFLLLGPEAAKIGKDFVKVMCATASVAQGDLQGTLASALNLLLCQHNCDLSEWSPDRLCCLTSLWLVSSVVARAPEMLWMRSVCNSQDDSLGPVILKCITNTVPQGDELLCEMSLVFHWIDALARDLVQRKSGNLAESPQLHSRLVIQTVQDALELAESLLTHCDAESRASLMLLVVAAHARLLSLGLGLSVNGSLFTIDNRRGYFVSWHALEDAVHMVAVSRLLKVILKFPLEFKSISGSLGEQKDLLERAIRAATTSSNTAPHNETGTAAPKSEHSIKLKMDFGNFA</sequence>
<organism evidence="1 2">
    <name type="scientific">Cichlidogyrus casuarinus</name>
    <dbReference type="NCBI Taxonomy" id="1844966"/>
    <lineage>
        <taxon>Eukaryota</taxon>
        <taxon>Metazoa</taxon>
        <taxon>Spiralia</taxon>
        <taxon>Lophotrochozoa</taxon>
        <taxon>Platyhelminthes</taxon>
        <taxon>Monogenea</taxon>
        <taxon>Monopisthocotylea</taxon>
        <taxon>Dactylogyridea</taxon>
        <taxon>Ancyrocephalidae</taxon>
        <taxon>Cichlidogyrus</taxon>
    </lineage>
</organism>
<reference evidence="1 2" key="1">
    <citation type="submission" date="2024-11" db="EMBL/GenBank/DDBJ databases">
        <title>Adaptive evolution of stress response genes in parasites aligns with host niche diversity.</title>
        <authorList>
            <person name="Hahn C."/>
            <person name="Resl P."/>
        </authorList>
    </citation>
    <scope>NUCLEOTIDE SEQUENCE [LARGE SCALE GENOMIC DNA]</scope>
    <source>
        <strain evidence="1">EGGRZ-B1_66</strain>
        <tissue evidence="1">Body</tissue>
    </source>
</reference>
<comment type="caution">
    <text evidence="1">The sequence shown here is derived from an EMBL/GenBank/DDBJ whole genome shotgun (WGS) entry which is preliminary data.</text>
</comment>
<dbReference type="AlphaFoldDB" id="A0ABD2QNF0"/>
<dbReference type="EMBL" id="JBJKFK010000014">
    <property type="protein sequence ID" value="KAL3321047.1"/>
    <property type="molecule type" value="Genomic_DNA"/>
</dbReference>
<name>A0ABD2QNF0_9PLAT</name>
<gene>
    <name evidence="1" type="ORF">Ciccas_000287</name>
</gene>
<proteinExistence type="predicted"/>
<accession>A0ABD2QNF0</accession>
<evidence type="ECO:0000313" key="2">
    <source>
        <dbReference type="Proteomes" id="UP001626550"/>
    </source>
</evidence>
<keyword evidence="2" id="KW-1185">Reference proteome</keyword>
<protein>
    <submittedName>
        <fullName evidence="1">Uncharacterized protein</fullName>
    </submittedName>
</protein>